<name>A0AAJ4N0A9_AGRTU</name>
<evidence type="ECO:0000256" key="1">
    <source>
        <dbReference type="SAM" id="MobiDB-lite"/>
    </source>
</evidence>
<evidence type="ECO:0000313" key="3">
    <source>
        <dbReference type="Proteomes" id="UP000663946"/>
    </source>
</evidence>
<protein>
    <submittedName>
        <fullName evidence="2">Uncharacterized protein</fullName>
    </submittedName>
</protein>
<sequence>MTSPSVLQSLGYDDWGNNPDLLHPKDKAIIDGEAENGRYGKTGVPRAGGRAECAKCGYPLEMHPKVQGALYFTRSCEGIVKL</sequence>
<dbReference type="AlphaFoldDB" id="A0AAJ4N0A9"/>
<accession>A0AAJ4N0A9</accession>
<feature type="region of interest" description="Disordered" evidence="1">
    <location>
        <begin position="1"/>
        <end position="21"/>
    </location>
</feature>
<organism evidence="2 3">
    <name type="scientific">Agrobacterium tumefaciens</name>
    <dbReference type="NCBI Taxonomy" id="358"/>
    <lineage>
        <taxon>Bacteria</taxon>
        <taxon>Pseudomonadati</taxon>
        <taxon>Pseudomonadota</taxon>
        <taxon>Alphaproteobacteria</taxon>
        <taxon>Hyphomicrobiales</taxon>
        <taxon>Rhizobiaceae</taxon>
        <taxon>Rhizobium/Agrobacterium group</taxon>
        <taxon>Agrobacterium</taxon>
        <taxon>Agrobacterium tumefaciens complex</taxon>
    </lineage>
</organism>
<reference evidence="2" key="1">
    <citation type="submission" date="2020-02" db="EMBL/GenBank/DDBJ databases">
        <title>Unexpected conservation and global transmission of agrobacterial virulence plasmids.</title>
        <authorList>
            <person name="Weisberg A.J."/>
            <person name="Davis E.W. II"/>
            <person name="Tabima J.R."/>
            <person name="Belcher M.S."/>
            <person name="Miller M."/>
            <person name="Kuo C.-H."/>
            <person name="Loper J.E."/>
            <person name="Grunwald N.J."/>
            <person name="Putnam M.L."/>
            <person name="Chang J.H."/>
        </authorList>
    </citation>
    <scope>NUCLEOTIDE SEQUENCE</scope>
    <source>
        <strain evidence="2">Q15/94</strain>
    </source>
</reference>
<gene>
    <name evidence="2" type="ORF">G6M86_03755</name>
</gene>
<dbReference type="RefSeq" id="WP_333721884.1">
    <property type="nucleotide sequence ID" value="NZ_CP049216.1"/>
</dbReference>
<proteinExistence type="predicted"/>
<dbReference type="Proteomes" id="UP000663946">
    <property type="component" value="Chromosome 1"/>
</dbReference>
<dbReference type="EMBL" id="CP049216">
    <property type="protein sequence ID" value="QTG12412.1"/>
    <property type="molecule type" value="Genomic_DNA"/>
</dbReference>
<evidence type="ECO:0000313" key="2">
    <source>
        <dbReference type="EMBL" id="QTG12412.1"/>
    </source>
</evidence>